<reference evidence="1" key="1">
    <citation type="journal article" date="2014" name="Front. Microbiol.">
        <title>High frequency of phylogenetically diverse reductive dehalogenase-homologous genes in deep subseafloor sedimentary metagenomes.</title>
        <authorList>
            <person name="Kawai M."/>
            <person name="Futagami T."/>
            <person name="Toyoda A."/>
            <person name="Takaki Y."/>
            <person name="Nishi S."/>
            <person name="Hori S."/>
            <person name="Arai W."/>
            <person name="Tsubouchi T."/>
            <person name="Morono Y."/>
            <person name="Uchiyama I."/>
            <person name="Ito T."/>
            <person name="Fujiyama A."/>
            <person name="Inagaki F."/>
            <person name="Takami H."/>
        </authorList>
    </citation>
    <scope>NUCLEOTIDE SEQUENCE</scope>
    <source>
        <strain evidence="1">Expedition CK06-06</strain>
    </source>
</reference>
<evidence type="ECO:0000313" key="1">
    <source>
        <dbReference type="EMBL" id="GAG05859.1"/>
    </source>
</evidence>
<proteinExistence type="predicted"/>
<organism evidence="1">
    <name type="scientific">marine sediment metagenome</name>
    <dbReference type="NCBI Taxonomy" id="412755"/>
    <lineage>
        <taxon>unclassified sequences</taxon>
        <taxon>metagenomes</taxon>
        <taxon>ecological metagenomes</taxon>
    </lineage>
</organism>
<feature type="non-terminal residue" evidence="1">
    <location>
        <position position="1"/>
    </location>
</feature>
<gene>
    <name evidence="1" type="ORF">S01H1_40412</name>
</gene>
<sequence length="80" mass="9341">PRERLKALEKPLLSTCVQTSAAAARAVVVCTSRARCLRFLKKHQEKMTTRALCVFDWHLYAPAYLRKAWEERQKHKEEDA</sequence>
<name>X0UJ93_9ZZZZ</name>
<dbReference type="AlphaFoldDB" id="X0UJ93"/>
<protein>
    <submittedName>
        <fullName evidence="1">Uncharacterized protein</fullName>
    </submittedName>
</protein>
<comment type="caution">
    <text evidence="1">The sequence shown here is derived from an EMBL/GenBank/DDBJ whole genome shotgun (WGS) entry which is preliminary data.</text>
</comment>
<dbReference type="EMBL" id="BARS01025591">
    <property type="protein sequence ID" value="GAG05859.1"/>
    <property type="molecule type" value="Genomic_DNA"/>
</dbReference>
<accession>X0UJ93</accession>